<keyword evidence="4" id="KW-1185">Reference proteome</keyword>
<dbReference type="Proteomes" id="UP001165085">
    <property type="component" value="Unassembled WGS sequence"/>
</dbReference>
<evidence type="ECO:0000256" key="2">
    <source>
        <dbReference type="ARBA" id="ARBA00022803"/>
    </source>
</evidence>
<accession>A0A9W7EGZ3</accession>
<dbReference type="OrthoDB" id="39271at2759"/>
<sequence length="84" mass="9424">MVGALGEENVVTLNTLNQLGTELKDNEELEEARKVLERCLAGREMVLGENHTQTLMTVDILGGVYQKLEDYEKALEYHESVEGD</sequence>
<dbReference type="InterPro" id="IPR011990">
    <property type="entry name" value="TPR-like_helical_dom_sf"/>
</dbReference>
<gene>
    <name evidence="3" type="ORF">TrST_g6517</name>
</gene>
<dbReference type="Gene3D" id="1.25.40.10">
    <property type="entry name" value="Tetratricopeptide repeat domain"/>
    <property type="match status" value="1"/>
</dbReference>
<dbReference type="SUPFAM" id="SSF48452">
    <property type="entry name" value="TPR-like"/>
    <property type="match status" value="1"/>
</dbReference>
<keyword evidence="2" id="KW-0802">TPR repeat</keyword>
<dbReference type="EMBL" id="BRXY01000223">
    <property type="protein sequence ID" value="GMH78543.1"/>
    <property type="molecule type" value="Genomic_DNA"/>
</dbReference>
<name>A0A9W7EGZ3_9STRA</name>
<keyword evidence="1" id="KW-0677">Repeat</keyword>
<dbReference type="PANTHER" id="PTHR45641">
    <property type="entry name" value="TETRATRICOPEPTIDE REPEAT PROTEIN (AFU_ORTHOLOGUE AFUA_6G03870)"/>
    <property type="match status" value="1"/>
</dbReference>
<reference evidence="4" key="1">
    <citation type="journal article" date="2023" name="Commun. Biol.">
        <title>Genome analysis of Parmales, the sister group of diatoms, reveals the evolutionary specialization of diatoms from phago-mixotrophs to photoautotrophs.</title>
        <authorList>
            <person name="Ban H."/>
            <person name="Sato S."/>
            <person name="Yoshikawa S."/>
            <person name="Yamada K."/>
            <person name="Nakamura Y."/>
            <person name="Ichinomiya M."/>
            <person name="Sato N."/>
            <person name="Blanc-Mathieu R."/>
            <person name="Endo H."/>
            <person name="Kuwata A."/>
            <person name="Ogata H."/>
        </authorList>
    </citation>
    <scope>NUCLEOTIDE SEQUENCE [LARGE SCALE GENOMIC DNA]</scope>
    <source>
        <strain evidence="4">NIES 3701</strain>
    </source>
</reference>
<evidence type="ECO:0008006" key="5">
    <source>
        <dbReference type="Google" id="ProtNLM"/>
    </source>
</evidence>
<evidence type="ECO:0000313" key="3">
    <source>
        <dbReference type="EMBL" id="GMH78543.1"/>
    </source>
</evidence>
<comment type="caution">
    <text evidence="3">The sequence shown here is derived from an EMBL/GenBank/DDBJ whole genome shotgun (WGS) entry which is preliminary data.</text>
</comment>
<evidence type="ECO:0000313" key="4">
    <source>
        <dbReference type="Proteomes" id="UP001165085"/>
    </source>
</evidence>
<organism evidence="3 4">
    <name type="scientific">Triparma strigata</name>
    <dbReference type="NCBI Taxonomy" id="1606541"/>
    <lineage>
        <taxon>Eukaryota</taxon>
        <taxon>Sar</taxon>
        <taxon>Stramenopiles</taxon>
        <taxon>Ochrophyta</taxon>
        <taxon>Bolidophyceae</taxon>
        <taxon>Parmales</taxon>
        <taxon>Triparmaceae</taxon>
        <taxon>Triparma</taxon>
    </lineage>
</organism>
<protein>
    <recommendedName>
        <fullName evidence="5">Kinesin light chain</fullName>
    </recommendedName>
</protein>
<dbReference type="PANTHER" id="PTHR45641:SF19">
    <property type="entry name" value="NEPHROCYSTIN-3"/>
    <property type="match status" value="1"/>
</dbReference>
<evidence type="ECO:0000256" key="1">
    <source>
        <dbReference type="ARBA" id="ARBA00022737"/>
    </source>
</evidence>
<dbReference type="Pfam" id="PF13424">
    <property type="entry name" value="TPR_12"/>
    <property type="match status" value="1"/>
</dbReference>
<dbReference type="AlphaFoldDB" id="A0A9W7EGZ3"/>
<proteinExistence type="predicted"/>